<dbReference type="EMBL" id="UIDG01000177">
    <property type="protein sequence ID" value="SUS06241.1"/>
    <property type="molecule type" value="Genomic_DNA"/>
</dbReference>
<proteinExistence type="predicted"/>
<gene>
    <name evidence="1" type="ORF">DF3PB_2580005</name>
</gene>
<name>A0A380TEU6_9ZZZZ</name>
<evidence type="ECO:0000313" key="1">
    <source>
        <dbReference type="EMBL" id="SUS06241.1"/>
    </source>
</evidence>
<dbReference type="Pfam" id="PF13148">
    <property type="entry name" value="DUF3987"/>
    <property type="match status" value="1"/>
</dbReference>
<organism evidence="1">
    <name type="scientific">metagenome</name>
    <dbReference type="NCBI Taxonomy" id="256318"/>
    <lineage>
        <taxon>unclassified sequences</taxon>
        <taxon>metagenomes</taxon>
    </lineage>
</organism>
<dbReference type="AlphaFoldDB" id="A0A380TEU6"/>
<protein>
    <recommendedName>
        <fullName evidence="2">DUF3987 domain-containing protein</fullName>
    </recommendedName>
</protein>
<evidence type="ECO:0008006" key="2">
    <source>
        <dbReference type="Google" id="ProtNLM"/>
    </source>
</evidence>
<sequence length="447" mass="48591">MFTQAPMAICGQSVLAAATLAVQPHRDVMLPAGGRKPLTALFVSIAESGERKTSVDRHALAAARDVEEGWRQERKAEVAAYVNDLDAWKTARDVAKKKHKGDRAAIRAALSELGAEPKAPPQAMMLVEDFSPEALVLHLRDSRPWAGLFTSEGGLLMGGHAFTDEKIMQTGALLNTLWDGSAIRRTRVLAGTAFLSGRRVSAHLMMQQVAADRLLGSDILDGLGLLARMLVVAPESTAGTRFFRSTPGEVKKVLDGYDARLDALFRRPPVTKPDCPDVLDPLPMRLDPDARKMWIAFYNEVERAIAPGGELASVRAFAGKMAEHAGRLAAVMTAFANPDVMLVHADAMAGGIALTQHYAAEMLRLQGAASVQPDLRLAARLLAWWQERSDPKCHLAMIYQRSLNAIGDAATARRIVAVLEEHGWVRRLPAGQTVDGAKREDAWELIP</sequence>
<dbReference type="InterPro" id="IPR025048">
    <property type="entry name" value="DUF3987"/>
</dbReference>
<accession>A0A380TEU6</accession>
<reference evidence="1" key="1">
    <citation type="submission" date="2018-07" db="EMBL/GenBank/DDBJ databases">
        <authorList>
            <person name="Quirk P.G."/>
            <person name="Krulwich T.A."/>
        </authorList>
    </citation>
    <scope>NUCLEOTIDE SEQUENCE</scope>
</reference>